<dbReference type="PANTHER" id="PTHR46113">
    <property type="entry name" value="SNAC DOMAIN-CONTAINING PROTEIN"/>
    <property type="match status" value="1"/>
</dbReference>
<name>A0A9P0B547_BRAAE</name>
<dbReference type="EMBL" id="OV121135">
    <property type="protein sequence ID" value="CAH0555130.1"/>
    <property type="molecule type" value="Genomic_DNA"/>
</dbReference>
<dbReference type="AlphaFoldDB" id="A0A9P0B547"/>
<protein>
    <submittedName>
        <fullName evidence="1">Uncharacterized protein</fullName>
    </submittedName>
</protein>
<keyword evidence="2" id="KW-1185">Reference proteome</keyword>
<reference evidence="1" key="1">
    <citation type="submission" date="2021-12" db="EMBL/GenBank/DDBJ databases">
        <authorList>
            <person name="King R."/>
        </authorList>
    </citation>
    <scope>NUCLEOTIDE SEQUENCE</scope>
</reference>
<gene>
    <name evidence="1" type="ORF">MELIAE_LOCUS6565</name>
</gene>
<organism evidence="1 2">
    <name type="scientific">Brassicogethes aeneus</name>
    <name type="common">Rape pollen beetle</name>
    <name type="synonym">Meligethes aeneus</name>
    <dbReference type="NCBI Taxonomy" id="1431903"/>
    <lineage>
        <taxon>Eukaryota</taxon>
        <taxon>Metazoa</taxon>
        <taxon>Ecdysozoa</taxon>
        <taxon>Arthropoda</taxon>
        <taxon>Hexapoda</taxon>
        <taxon>Insecta</taxon>
        <taxon>Pterygota</taxon>
        <taxon>Neoptera</taxon>
        <taxon>Endopterygota</taxon>
        <taxon>Coleoptera</taxon>
        <taxon>Polyphaga</taxon>
        <taxon>Cucujiformia</taxon>
        <taxon>Nitidulidae</taxon>
        <taxon>Meligethinae</taxon>
        <taxon>Brassicogethes</taxon>
    </lineage>
</organism>
<sequence length="358" mass="40409">MNEKLSTSLDAAKLSERKSALVLTAVVQAIGQDPEKFNISYSAIRRNRNKNRKRIAIGLKNKFKPNVLLTVHWDGKMLEDITGKTVVDRLPIIVSGEGVAQLLGVPKLPNGTGKSIATAVYDATLAWEINNKVKCLGFDTTSCNTGMNIGACTLIEQKMKKDLLWLACRHHILEIMLEAVVIKCIGRSSGPDILLFKRFKKSWHIICKDDFQTLSSLPAGSTATLSEDNDFLVSFCRKQLEVFQPRDDYKELLELSIIFLGDIPLKGISFKAPAGLHRARWMAKCIYSLKIFMFRSQMDVSKWKHDNDIAERAVALMDEYNKLHTTDEEQKQFLLLTIQNFRQRKGSSNFNKSTLGQL</sequence>
<dbReference type="OrthoDB" id="6767826at2759"/>
<proteinExistence type="predicted"/>
<evidence type="ECO:0000313" key="2">
    <source>
        <dbReference type="Proteomes" id="UP001154078"/>
    </source>
</evidence>
<accession>A0A9P0B547</accession>
<evidence type="ECO:0000313" key="1">
    <source>
        <dbReference type="EMBL" id="CAH0555130.1"/>
    </source>
</evidence>
<dbReference type="PANTHER" id="PTHR46113:SF1">
    <property type="entry name" value="PEPTIDASE M17 LEUCYL AMINOPEPTIDASE N-TERMINAL DOMAIN-CONTAINING PROTEIN"/>
    <property type="match status" value="1"/>
</dbReference>
<dbReference type="Proteomes" id="UP001154078">
    <property type="component" value="Chromosome 4"/>
</dbReference>